<gene>
    <name evidence="3" type="ORF">LCGC14_0043680</name>
</gene>
<accession>A0A0F9VWE7</accession>
<organism evidence="3">
    <name type="scientific">marine sediment metagenome</name>
    <dbReference type="NCBI Taxonomy" id="412755"/>
    <lineage>
        <taxon>unclassified sequences</taxon>
        <taxon>metagenomes</taxon>
        <taxon>ecological metagenomes</taxon>
    </lineage>
</organism>
<proteinExistence type="predicted"/>
<evidence type="ECO:0000256" key="1">
    <source>
        <dbReference type="SAM" id="MobiDB-lite"/>
    </source>
</evidence>
<feature type="domain" description="TerD" evidence="2">
    <location>
        <begin position="26"/>
        <end position="160"/>
    </location>
</feature>
<name>A0A0F9VWE7_9ZZZZ</name>
<evidence type="ECO:0000259" key="2">
    <source>
        <dbReference type="Pfam" id="PF02342"/>
    </source>
</evidence>
<comment type="caution">
    <text evidence="3">The sequence shown here is derived from an EMBL/GenBank/DDBJ whole genome shotgun (WGS) entry which is preliminary data.</text>
</comment>
<dbReference type="InterPro" id="IPR003325">
    <property type="entry name" value="TerD"/>
</dbReference>
<dbReference type="CDD" id="cd06974">
    <property type="entry name" value="TerD_like"/>
    <property type="match status" value="2"/>
</dbReference>
<dbReference type="Gene3D" id="2.60.60.30">
    <property type="entry name" value="sav2460 like domains"/>
    <property type="match status" value="2"/>
</dbReference>
<dbReference type="InterPro" id="IPR051324">
    <property type="entry name" value="Stress/Tellurium_Resist"/>
</dbReference>
<dbReference type="Pfam" id="PF02342">
    <property type="entry name" value="TerD"/>
    <property type="match status" value="1"/>
</dbReference>
<dbReference type="EMBL" id="LAZR01000009">
    <property type="protein sequence ID" value="KKO08430.1"/>
    <property type="molecule type" value="Genomic_DNA"/>
</dbReference>
<reference evidence="3" key="1">
    <citation type="journal article" date="2015" name="Nature">
        <title>Complex archaea that bridge the gap between prokaryotes and eukaryotes.</title>
        <authorList>
            <person name="Spang A."/>
            <person name="Saw J.H."/>
            <person name="Jorgensen S.L."/>
            <person name="Zaremba-Niedzwiedzka K."/>
            <person name="Martijn J."/>
            <person name="Lind A.E."/>
            <person name="van Eijk R."/>
            <person name="Schleper C."/>
            <person name="Guy L."/>
            <person name="Ettema T.J."/>
        </authorList>
    </citation>
    <scope>NUCLEOTIDE SEQUENCE</scope>
</reference>
<sequence length="407" mass="44132">MTQLSMGANAPLQQRDITLDVILPRGVEADITALQTYAGGKVRGDGDMCFYNQPSISAGAMTMNRQESHHTVFSMQLGRIPADVEKIVVFATVSGAAASFGSIPQIHLEARGEHKIAINTQGRSEAALILAEIYRRGTDWKLRHVGQGFNGGLKAIAEHYGVEIADDPAPAPQATPTRAPAPAPSPTLDITRRSVTPAPNPAPAAAPLNLSKISLTKNEKTISLKKEDGRFGKIRVNLNWNQRPRKSGLLGLGSTAIDLDLGAFVEDIHGNITAVQALGNSFGDYDYFPYVKLLGDDRTGAVTDGEWIDINGSMWSEIHRVLIYAFIYDGTANWAETDGVVRIMVPGQPEIEVKMNEFGSSHGMCAVAYLENKGGQIKVSREVTFHRGHSYLDDAYGFGMRWRAGSK</sequence>
<dbReference type="PANTHER" id="PTHR32097:SF3">
    <property type="entry name" value="TELLURITE RESISTANCE PROTEIN"/>
    <property type="match status" value="1"/>
</dbReference>
<dbReference type="InterPro" id="IPR017115">
    <property type="entry name" value="Tellurite_resistance_TerA"/>
</dbReference>
<protein>
    <recommendedName>
        <fullName evidence="2">TerD domain-containing protein</fullName>
    </recommendedName>
</protein>
<feature type="region of interest" description="Disordered" evidence="1">
    <location>
        <begin position="166"/>
        <end position="187"/>
    </location>
</feature>
<evidence type="ECO:0000313" key="3">
    <source>
        <dbReference type="EMBL" id="KKO08430.1"/>
    </source>
</evidence>
<feature type="compositionally biased region" description="Pro residues" evidence="1">
    <location>
        <begin position="169"/>
        <end position="185"/>
    </location>
</feature>
<dbReference type="PIRSF" id="PIRSF037118">
    <property type="entry name" value="Tellurite_resistance_TerA"/>
    <property type="match status" value="1"/>
</dbReference>
<dbReference type="AlphaFoldDB" id="A0A0F9VWE7"/>
<dbReference type="PANTHER" id="PTHR32097">
    <property type="entry name" value="CAMP-BINDING PROTEIN 1-RELATED"/>
    <property type="match status" value="1"/>
</dbReference>